<dbReference type="OrthoDB" id="3945418at2759"/>
<dbReference type="GO" id="GO:0004497">
    <property type="term" value="F:monooxygenase activity"/>
    <property type="evidence" value="ECO:0007669"/>
    <property type="project" value="UniProtKB-KW"/>
</dbReference>
<keyword evidence="9" id="KW-0408">Iron</keyword>
<evidence type="ECO:0000256" key="11">
    <source>
        <dbReference type="ARBA" id="ARBA00023136"/>
    </source>
</evidence>
<dbReference type="AlphaFoldDB" id="A0A443PCI7"/>
<dbReference type="InterPro" id="IPR036396">
    <property type="entry name" value="Cyt_P450_sf"/>
</dbReference>
<dbReference type="GO" id="GO:0016125">
    <property type="term" value="P:sterol metabolic process"/>
    <property type="evidence" value="ECO:0007669"/>
    <property type="project" value="TreeGrafter"/>
</dbReference>
<dbReference type="GO" id="GO:0010268">
    <property type="term" value="P:brassinosteroid homeostasis"/>
    <property type="evidence" value="ECO:0007669"/>
    <property type="project" value="TreeGrafter"/>
</dbReference>
<gene>
    <name evidence="13" type="ORF">CKAN_01750100</name>
</gene>
<dbReference type="EMBL" id="QPKB01000007">
    <property type="protein sequence ID" value="RWR88489.1"/>
    <property type="molecule type" value="Genomic_DNA"/>
</dbReference>
<proteinExistence type="inferred from homology"/>
<organism evidence="13 14">
    <name type="scientific">Cinnamomum micranthum f. kanehirae</name>
    <dbReference type="NCBI Taxonomy" id="337451"/>
    <lineage>
        <taxon>Eukaryota</taxon>
        <taxon>Viridiplantae</taxon>
        <taxon>Streptophyta</taxon>
        <taxon>Embryophyta</taxon>
        <taxon>Tracheophyta</taxon>
        <taxon>Spermatophyta</taxon>
        <taxon>Magnoliopsida</taxon>
        <taxon>Magnoliidae</taxon>
        <taxon>Laurales</taxon>
        <taxon>Lauraceae</taxon>
        <taxon>Cinnamomum</taxon>
    </lineage>
</organism>
<evidence type="ECO:0000256" key="5">
    <source>
        <dbReference type="ARBA" id="ARBA00022692"/>
    </source>
</evidence>
<dbReference type="GO" id="GO:0005506">
    <property type="term" value="F:iron ion binding"/>
    <property type="evidence" value="ECO:0007669"/>
    <property type="project" value="InterPro"/>
</dbReference>
<dbReference type="PANTHER" id="PTHR24286">
    <property type="entry name" value="CYTOCHROME P450 26"/>
    <property type="match status" value="1"/>
</dbReference>
<keyword evidence="11 12" id="KW-0472">Membrane</keyword>
<evidence type="ECO:0000256" key="9">
    <source>
        <dbReference type="ARBA" id="ARBA00023004"/>
    </source>
</evidence>
<evidence type="ECO:0000256" key="3">
    <source>
        <dbReference type="ARBA" id="ARBA00010617"/>
    </source>
</evidence>
<evidence type="ECO:0000256" key="8">
    <source>
        <dbReference type="ARBA" id="ARBA00023002"/>
    </source>
</evidence>
<evidence type="ECO:0000256" key="6">
    <source>
        <dbReference type="ARBA" id="ARBA00022723"/>
    </source>
</evidence>
<evidence type="ECO:0000256" key="10">
    <source>
        <dbReference type="ARBA" id="ARBA00023033"/>
    </source>
</evidence>
<name>A0A443PCI7_9MAGN</name>
<dbReference type="GO" id="GO:0016020">
    <property type="term" value="C:membrane"/>
    <property type="evidence" value="ECO:0007669"/>
    <property type="project" value="UniProtKB-SubCell"/>
</dbReference>
<evidence type="ECO:0000313" key="13">
    <source>
        <dbReference type="EMBL" id="RWR88489.1"/>
    </source>
</evidence>
<dbReference type="Proteomes" id="UP000283530">
    <property type="component" value="Unassembled WGS sequence"/>
</dbReference>
<evidence type="ECO:0000256" key="2">
    <source>
        <dbReference type="ARBA" id="ARBA00004167"/>
    </source>
</evidence>
<evidence type="ECO:0000256" key="1">
    <source>
        <dbReference type="ARBA" id="ARBA00001971"/>
    </source>
</evidence>
<keyword evidence="14" id="KW-1185">Reference proteome</keyword>
<feature type="transmembrane region" description="Helical" evidence="12">
    <location>
        <begin position="127"/>
        <end position="146"/>
    </location>
</feature>
<keyword evidence="10" id="KW-0503">Monooxygenase</keyword>
<comment type="cofactor">
    <cofactor evidence="1">
        <name>heme</name>
        <dbReference type="ChEBI" id="CHEBI:30413"/>
    </cofactor>
</comment>
<sequence length="174" mass="20484">MASFVLALFVILISINVIILVERSRRRRMRRLGLPPGSFGLPLVGKTLQLISAFKTENTEPFIDTRVSIIRDHLLVDIDRLIRFNLHTWDGMMRLQDQTKKITFELTVKQLMSFDPGKWTESMRKEYLLLIEGFFSVPLPFFFTTYGRALKARTKVAEVPRLMVRERKERRVRE</sequence>
<evidence type="ECO:0000256" key="4">
    <source>
        <dbReference type="ARBA" id="ARBA00022617"/>
    </source>
</evidence>
<evidence type="ECO:0000313" key="14">
    <source>
        <dbReference type="Proteomes" id="UP000283530"/>
    </source>
</evidence>
<keyword evidence="4" id="KW-0349">Heme</keyword>
<dbReference type="GO" id="GO:0016705">
    <property type="term" value="F:oxidoreductase activity, acting on paired donors, with incorporation or reduction of molecular oxygen"/>
    <property type="evidence" value="ECO:0007669"/>
    <property type="project" value="InterPro"/>
</dbReference>
<keyword evidence="5 12" id="KW-0812">Transmembrane</keyword>
<dbReference type="PANTHER" id="PTHR24286:SF44">
    <property type="entry name" value="3BETA,22ALPHA-DIHYDROXYSTEROID 3-DEHYDROGENASE"/>
    <property type="match status" value="1"/>
</dbReference>
<comment type="caution">
    <text evidence="13">The sequence shown here is derived from an EMBL/GenBank/DDBJ whole genome shotgun (WGS) entry which is preliminary data.</text>
</comment>
<reference evidence="13 14" key="1">
    <citation type="journal article" date="2019" name="Nat. Plants">
        <title>Stout camphor tree genome fills gaps in understanding of flowering plant genome evolution.</title>
        <authorList>
            <person name="Chaw S.M."/>
            <person name="Liu Y.C."/>
            <person name="Wu Y.W."/>
            <person name="Wang H.Y."/>
            <person name="Lin C.I."/>
            <person name="Wu C.S."/>
            <person name="Ke H.M."/>
            <person name="Chang L.Y."/>
            <person name="Hsu C.Y."/>
            <person name="Yang H.T."/>
            <person name="Sudianto E."/>
            <person name="Hsu M.H."/>
            <person name="Wu K.P."/>
            <person name="Wang L.N."/>
            <person name="Leebens-Mack J.H."/>
            <person name="Tsai I.J."/>
        </authorList>
    </citation>
    <scope>NUCLEOTIDE SEQUENCE [LARGE SCALE GENOMIC DNA]</scope>
    <source>
        <strain evidence="14">cv. Chaw 1501</strain>
        <tissue evidence="13">Young leaves</tissue>
    </source>
</reference>
<accession>A0A443PCI7</accession>
<comment type="similarity">
    <text evidence="3">Belongs to the cytochrome P450 family.</text>
</comment>
<dbReference type="SUPFAM" id="SSF48264">
    <property type="entry name" value="Cytochrome P450"/>
    <property type="match status" value="1"/>
</dbReference>
<keyword evidence="6" id="KW-0479">Metal-binding</keyword>
<keyword evidence="7 12" id="KW-1133">Transmembrane helix</keyword>
<evidence type="ECO:0000256" key="12">
    <source>
        <dbReference type="SAM" id="Phobius"/>
    </source>
</evidence>
<evidence type="ECO:0000256" key="7">
    <source>
        <dbReference type="ARBA" id="ARBA00022989"/>
    </source>
</evidence>
<keyword evidence="8" id="KW-0560">Oxidoreductase</keyword>
<comment type="subcellular location">
    <subcellularLocation>
        <location evidence="2">Membrane</location>
        <topology evidence="2">Single-pass membrane protein</topology>
    </subcellularLocation>
</comment>
<dbReference type="GO" id="GO:0020037">
    <property type="term" value="F:heme binding"/>
    <property type="evidence" value="ECO:0007669"/>
    <property type="project" value="InterPro"/>
</dbReference>
<feature type="transmembrane region" description="Helical" evidence="12">
    <location>
        <begin position="6"/>
        <end position="22"/>
    </location>
</feature>
<dbReference type="Gene3D" id="1.10.630.10">
    <property type="entry name" value="Cytochrome P450"/>
    <property type="match status" value="1"/>
</dbReference>
<dbReference type="GO" id="GO:0016132">
    <property type="term" value="P:brassinosteroid biosynthetic process"/>
    <property type="evidence" value="ECO:0007669"/>
    <property type="project" value="TreeGrafter"/>
</dbReference>
<dbReference type="STRING" id="337451.A0A443PCI7"/>
<protein>
    <submittedName>
        <fullName evidence="13">Cytochrome P450 90A1-like protein isoform X1</fullName>
    </submittedName>
</protein>